<name>A0A5B2ZFQ3_9GAMM</name>
<dbReference type="Pfam" id="PF06719">
    <property type="entry name" value="AraC_N"/>
    <property type="match status" value="1"/>
</dbReference>
<evidence type="ECO:0000256" key="1">
    <source>
        <dbReference type="ARBA" id="ARBA00023015"/>
    </source>
</evidence>
<evidence type="ECO:0000256" key="2">
    <source>
        <dbReference type="ARBA" id="ARBA00023163"/>
    </source>
</evidence>
<dbReference type="Proteomes" id="UP000322165">
    <property type="component" value="Unassembled WGS sequence"/>
</dbReference>
<dbReference type="PANTHER" id="PTHR43436:SF1">
    <property type="entry name" value="TRANSCRIPTIONAL REGULATORY PROTEIN"/>
    <property type="match status" value="1"/>
</dbReference>
<dbReference type="RefSeq" id="WP_149859150.1">
    <property type="nucleotide sequence ID" value="NZ_VUOD01000001.1"/>
</dbReference>
<keyword evidence="5" id="KW-1185">Reference proteome</keyword>
<sequence length="197" mass="22009">MSLRGGWQWRQAGHRALAIELQPGILGELAADLGAAKAPRPAGFRTLFVEDTNATLLDCAKRLVRLLDRPEAVPLLHEGIMRELHYWLITGPHGPALRALSEPASLARRLGQAITLLRQNYRERIPLERLAAAAGMSLTAFHRHFKQLTSLTPGQYQKRLRLVEARRLMLETGYTATRAALEWTEALTHLAQTGSIR</sequence>
<accession>A0A5B2ZFQ3</accession>
<feature type="domain" description="HTH araC/xylS-type" evidence="3">
    <location>
        <begin position="111"/>
        <end position="182"/>
    </location>
</feature>
<dbReference type="PANTHER" id="PTHR43436">
    <property type="entry name" value="ARAC-FAMILY TRANSCRIPTIONAL REGULATOR"/>
    <property type="match status" value="1"/>
</dbReference>
<dbReference type="PROSITE" id="PS01124">
    <property type="entry name" value="HTH_ARAC_FAMILY_2"/>
    <property type="match status" value="1"/>
</dbReference>
<proteinExistence type="predicted"/>
<dbReference type="GO" id="GO:0043565">
    <property type="term" value="F:sequence-specific DNA binding"/>
    <property type="evidence" value="ECO:0007669"/>
    <property type="project" value="InterPro"/>
</dbReference>
<gene>
    <name evidence="4" type="ORF">F0415_00015</name>
</gene>
<evidence type="ECO:0000313" key="4">
    <source>
        <dbReference type="EMBL" id="KAA2285932.1"/>
    </source>
</evidence>
<protein>
    <submittedName>
        <fullName evidence="4">AraC family transcriptional regulator</fullName>
    </submittedName>
</protein>
<comment type="caution">
    <text evidence="4">The sequence shown here is derived from an EMBL/GenBank/DDBJ whole genome shotgun (WGS) entry which is preliminary data.</text>
</comment>
<reference evidence="4 5" key="1">
    <citation type="submission" date="2019-09" db="EMBL/GenBank/DDBJ databases">
        <title>Arenimonas chukotkensis sp. nov., a bacterium isolated from Chukotka hot spring, Arctic region, Russia.</title>
        <authorList>
            <person name="Zayulina K.S."/>
            <person name="Prokofeva M.I."/>
            <person name="Elcheninov A.G."/>
            <person name="Novikov A."/>
            <person name="Kochetkova T.V."/>
            <person name="Kublanov I.V."/>
        </authorList>
    </citation>
    <scope>NUCLEOTIDE SEQUENCE [LARGE SCALE GENOMIC DNA]</scope>
    <source>
        <strain evidence="4 5">3729k</strain>
    </source>
</reference>
<dbReference type="GO" id="GO:0003700">
    <property type="term" value="F:DNA-binding transcription factor activity"/>
    <property type="evidence" value="ECO:0007669"/>
    <property type="project" value="InterPro"/>
</dbReference>
<dbReference type="SMART" id="SM00342">
    <property type="entry name" value="HTH_ARAC"/>
    <property type="match status" value="1"/>
</dbReference>
<dbReference type="InterPro" id="IPR009057">
    <property type="entry name" value="Homeodomain-like_sf"/>
</dbReference>
<reference evidence="4 5" key="2">
    <citation type="submission" date="2019-09" db="EMBL/GenBank/DDBJ databases">
        <authorList>
            <person name="Mazur A."/>
        </authorList>
    </citation>
    <scope>NUCLEOTIDE SEQUENCE [LARGE SCALE GENOMIC DNA]</scope>
    <source>
        <strain evidence="4 5">3729k</strain>
    </source>
</reference>
<organism evidence="4 5">
    <name type="scientific">Arenimonas fontis</name>
    <dbReference type="NCBI Taxonomy" id="2608255"/>
    <lineage>
        <taxon>Bacteria</taxon>
        <taxon>Pseudomonadati</taxon>
        <taxon>Pseudomonadota</taxon>
        <taxon>Gammaproteobacteria</taxon>
        <taxon>Lysobacterales</taxon>
        <taxon>Lysobacteraceae</taxon>
        <taxon>Arenimonas</taxon>
    </lineage>
</organism>
<dbReference type="InterPro" id="IPR009594">
    <property type="entry name" value="Tscrpt_reg_HTH_AraC_N"/>
</dbReference>
<dbReference type="InterPro" id="IPR018060">
    <property type="entry name" value="HTH_AraC"/>
</dbReference>
<keyword evidence="2" id="KW-0804">Transcription</keyword>
<keyword evidence="1" id="KW-0805">Transcription regulation</keyword>
<evidence type="ECO:0000259" key="3">
    <source>
        <dbReference type="PROSITE" id="PS01124"/>
    </source>
</evidence>
<dbReference type="Pfam" id="PF12833">
    <property type="entry name" value="HTH_18"/>
    <property type="match status" value="1"/>
</dbReference>
<dbReference type="SUPFAM" id="SSF46689">
    <property type="entry name" value="Homeodomain-like"/>
    <property type="match status" value="1"/>
</dbReference>
<dbReference type="Gene3D" id="1.10.10.60">
    <property type="entry name" value="Homeodomain-like"/>
    <property type="match status" value="1"/>
</dbReference>
<evidence type="ECO:0000313" key="5">
    <source>
        <dbReference type="Proteomes" id="UP000322165"/>
    </source>
</evidence>
<dbReference type="EMBL" id="VUOD01000001">
    <property type="protein sequence ID" value="KAA2285932.1"/>
    <property type="molecule type" value="Genomic_DNA"/>
</dbReference>
<dbReference type="AlphaFoldDB" id="A0A5B2ZFQ3"/>